<dbReference type="EMBL" id="SPHZ02000004">
    <property type="protein sequence ID" value="KAF0921654.1"/>
    <property type="molecule type" value="Genomic_DNA"/>
</dbReference>
<organism evidence="2 3">
    <name type="scientific">Oryza meyeriana var. granulata</name>
    <dbReference type="NCBI Taxonomy" id="110450"/>
    <lineage>
        <taxon>Eukaryota</taxon>
        <taxon>Viridiplantae</taxon>
        <taxon>Streptophyta</taxon>
        <taxon>Embryophyta</taxon>
        <taxon>Tracheophyta</taxon>
        <taxon>Spermatophyta</taxon>
        <taxon>Magnoliopsida</taxon>
        <taxon>Liliopsida</taxon>
        <taxon>Poales</taxon>
        <taxon>Poaceae</taxon>
        <taxon>BOP clade</taxon>
        <taxon>Oryzoideae</taxon>
        <taxon>Oryzeae</taxon>
        <taxon>Oryzinae</taxon>
        <taxon>Oryza</taxon>
        <taxon>Oryza meyeriana</taxon>
    </lineage>
</organism>
<comment type="caution">
    <text evidence="2">The sequence shown here is derived from an EMBL/GenBank/DDBJ whole genome shotgun (WGS) entry which is preliminary data.</text>
</comment>
<protein>
    <submittedName>
        <fullName evidence="2">Uncharacterized protein</fullName>
    </submittedName>
</protein>
<evidence type="ECO:0000256" key="1">
    <source>
        <dbReference type="SAM" id="Coils"/>
    </source>
</evidence>
<evidence type="ECO:0000313" key="3">
    <source>
        <dbReference type="Proteomes" id="UP000479710"/>
    </source>
</evidence>
<evidence type="ECO:0000313" key="2">
    <source>
        <dbReference type="EMBL" id="KAF0921654.1"/>
    </source>
</evidence>
<feature type="coiled-coil region" evidence="1">
    <location>
        <begin position="90"/>
        <end position="121"/>
    </location>
</feature>
<gene>
    <name evidence="2" type="ORF">E2562_011401</name>
</gene>
<keyword evidence="3" id="KW-1185">Reference proteome</keyword>
<reference evidence="2 3" key="1">
    <citation type="submission" date="2019-11" db="EMBL/GenBank/DDBJ databases">
        <title>Whole genome sequence of Oryza granulata.</title>
        <authorList>
            <person name="Li W."/>
        </authorList>
    </citation>
    <scope>NUCLEOTIDE SEQUENCE [LARGE SCALE GENOMIC DNA]</scope>
    <source>
        <strain evidence="3">cv. Menghai</strain>
        <tissue evidence="2">Leaf</tissue>
    </source>
</reference>
<proteinExistence type="predicted"/>
<dbReference type="Proteomes" id="UP000479710">
    <property type="component" value="Unassembled WGS sequence"/>
</dbReference>
<sequence>MTWPSHLLWCGYKQRLGAPRWAAPRVLLGCASQCSGLVEQLRAVAIAERAELDEKRSAPVEGDRLDEGCQKLESLIQIAKAFYDRNVAEVKRLRRALAVEREEAIAEREKAEEVADELKRQHALFDTLEVRACTCIQQVDDCETELAHRKEAAIMCHEEAARTTRIGSSGPP</sequence>
<accession>A0A6G1EB29</accession>
<name>A0A6G1EB29_9ORYZ</name>
<keyword evidence="1" id="KW-0175">Coiled coil</keyword>
<dbReference type="AlphaFoldDB" id="A0A6G1EB29"/>